<dbReference type="EMBL" id="GBYB01002294">
    <property type="protein sequence ID" value="JAG72061.1"/>
    <property type="molecule type" value="Transcribed_RNA"/>
</dbReference>
<accession>A0A0C9QFY4</accession>
<dbReference type="SUPFAM" id="SSF46785">
    <property type="entry name" value="Winged helix' DNA-binding domain"/>
    <property type="match status" value="2"/>
</dbReference>
<accession>A0A9R1U2L6</accession>
<dbReference type="Gene3D" id="1.10.10.10">
    <property type="entry name" value="Winged helix-like DNA-binding domain superfamily/Winged helix DNA-binding domain"/>
    <property type="match status" value="1"/>
</dbReference>
<dbReference type="PANTHER" id="PTHR13149">
    <property type="entry name" value="VACUOLAR PROTEIN SORTING-ASSOCIATED PROTEIN VPS25"/>
    <property type="match status" value="1"/>
</dbReference>
<evidence type="ECO:0000313" key="10">
    <source>
        <dbReference type="EMBL" id="JAG72063.1"/>
    </source>
</evidence>
<keyword evidence="6" id="KW-0653">Protein transport</keyword>
<organism evidence="8">
    <name type="scientific">Fopius arisanus</name>
    <dbReference type="NCBI Taxonomy" id="64838"/>
    <lineage>
        <taxon>Eukaryota</taxon>
        <taxon>Metazoa</taxon>
        <taxon>Ecdysozoa</taxon>
        <taxon>Arthropoda</taxon>
        <taxon>Hexapoda</taxon>
        <taxon>Insecta</taxon>
        <taxon>Pterygota</taxon>
        <taxon>Neoptera</taxon>
        <taxon>Endopterygota</taxon>
        <taxon>Hymenoptera</taxon>
        <taxon>Apocrita</taxon>
        <taxon>Ichneumonoidea</taxon>
        <taxon>Braconidae</taxon>
        <taxon>Opiinae</taxon>
        <taxon>Fopius</taxon>
    </lineage>
</organism>
<dbReference type="GO" id="GO:0043328">
    <property type="term" value="P:protein transport to vacuole involved in ubiquitin-dependent protein catabolic process via the multivesicular body sorting pathway"/>
    <property type="evidence" value="ECO:0007669"/>
    <property type="project" value="TreeGrafter"/>
</dbReference>
<dbReference type="GO" id="GO:0005198">
    <property type="term" value="F:structural molecule activity"/>
    <property type="evidence" value="ECO:0007669"/>
    <property type="project" value="TreeGrafter"/>
</dbReference>
<dbReference type="InterPro" id="IPR008570">
    <property type="entry name" value="ESCRT-II_cplx_Vps25-sub"/>
</dbReference>
<evidence type="ECO:0000313" key="11">
    <source>
        <dbReference type="Proteomes" id="UP000694866"/>
    </source>
</evidence>
<dbReference type="InterPro" id="IPR036388">
    <property type="entry name" value="WH-like_DNA-bd_sf"/>
</dbReference>
<dbReference type="Proteomes" id="UP000694866">
    <property type="component" value="Unplaced"/>
</dbReference>
<dbReference type="GO" id="GO:0042803">
    <property type="term" value="F:protein homodimerization activity"/>
    <property type="evidence" value="ECO:0007669"/>
    <property type="project" value="TreeGrafter"/>
</dbReference>
<dbReference type="EMBL" id="GBYB01002296">
    <property type="protein sequence ID" value="JAG72063.1"/>
    <property type="molecule type" value="Transcribed_RNA"/>
</dbReference>
<keyword evidence="4" id="KW-0813">Transport</keyword>
<evidence type="ECO:0000313" key="12">
    <source>
        <dbReference type="RefSeq" id="XP_011305258.1"/>
    </source>
</evidence>
<evidence type="ECO:0000313" key="9">
    <source>
        <dbReference type="EMBL" id="JAG72062.1"/>
    </source>
</evidence>
<dbReference type="RefSeq" id="XP_011305258.1">
    <property type="nucleotide sequence ID" value="XM_011306956.1"/>
</dbReference>
<dbReference type="GO" id="GO:0000814">
    <property type="term" value="C:ESCRT II complex"/>
    <property type="evidence" value="ECO:0007669"/>
    <property type="project" value="InterPro"/>
</dbReference>
<evidence type="ECO:0000256" key="2">
    <source>
        <dbReference type="ARBA" id="ARBA00009674"/>
    </source>
</evidence>
<dbReference type="FunFam" id="1.10.10.10:FF:000141">
    <property type="entry name" value="vacuolar protein-sorting-associated protein 25"/>
    <property type="match status" value="1"/>
</dbReference>
<dbReference type="GO" id="GO:0016236">
    <property type="term" value="P:macroautophagy"/>
    <property type="evidence" value="ECO:0007669"/>
    <property type="project" value="UniProtKB-ARBA"/>
</dbReference>
<reference evidence="12" key="2">
    <citation type="submission" date="2025-04" db="UniProtKB">
        <authorList>
            <consortium name="RefSeq"/>
        </authorList>
    </citation>
    <scope>IDENTIFICATION</scope>
</reference>
<comment type="similarity">
    <text evidence="2">Belongs to the VPS25 family.</text>
</comment>
<proteinExistence type="inferred from homology"/>
<dbReference type="InterPro" id="IPR014041">
    <property type="entry name" value="ESCRT-II_cplx_Vps25-sub_N"/>
</dbReference>
<gene>
    <name evidence="8" type="primary">vps25_0</name>
    <name evidence="12" type="synonym">Vps25</name>
    <name evidence="10" type="synonym">vps25_1</name>
    <name evidence="9" type="synonym">vps25_2</name>
    <name evidence="9" type="ORF">g.17184</name>
    <name evidence="8" type="ORF">g.17185</name>
    <name evidence="10" type="ORF">g.17186</name>
</gene>
<dbReference type="Pfam" id="PF05871">
    <property type="entry name" value="ESCRT-II"/>
    <property type="match status" value="1"/>
</dbReference>
<sequence length="175" mass="20548">MAEIEWPWQYNFPPFFTLQPHSETQQKQLMTWTSLVLDYYRATKQSVLDIREMYATPLFNNTEIKRKLSIEVVQLILDSLLKSGKASPLDKSKQRWLIYWHTLDEWGETIYNWAQMNGLIGSVCTLFELIQGDNTVDEEFFGLDTEVVTRALKTLESQGKAELMFFDDNQGVKFF</sequence>
<dbReference type="FunFam" id="1.10.10.570:FF:000003">
    <property type="entry name" value="Vacuolar protein-sorting-associated protein 25"/>
    <property type="match status" value="1"/>
</dbReference>
<evidence type="ECO:0000313" key="8">
    <source>
        <dbReference type="EMBL" id="JAG72061.1"/>
    </source>
</evidence>
<evidence type="ECO:0000256" key="1">
    <source>
        <dbReference type="ARBA" id="ARBA00004496"/>
    </source>
</evidence>
<reference evidence="8" key="1">
    <citation type="submission" date="2015-01" db="EMBL/GenBank/DDBJ databases">
        <title>Transcriptome Assembly of Fopius arisanus.</title>
        <authorList>
            <person name="Geib S."/>
        </authorList>
    </citation>
    <scope>NUCLEOTIDE SEQUENCE</scope>
</reference>
<dbReference type="Gene3D" id="1.10.10.570">
    <property type="entry name" value="Winged helix' DNA-binding domain. Chain C. Domain 1"/>
    <property type="match status" value="1"/>
</dbReference>
<dbReference type="AlphaFoldDB" id="A0A0C9QFY4"/>
<evidence type="ECO:0000256" key="5">
    <source>
        <dbReference type="ARBA" id="ARBA00022490"/>
    </source>
</evidence>
<evidence type="ECO:0000256" key="3">
    <source>
        <dbReference type="ARBA" id="ARBA00017934"/>
    </source>
</evidence>
<dbReference type="KEGG" id="fas:105267839"/>
<dbReference type="InterPro" id="IPR036390">
    <property type="entry name" value="WH_DNA-bd_sf"/>
</dbReference>
<dbReference type="PANTHER" id="PTHR13149:SF0">
    <property type="entry name" value="VACUOLAR PROTEIN-SORTING-ASSOCIATED PROTEIN 25"/>
    <property type="match status" value="1"/>
</dbReference>
<keyword evidence="5" id="KW-0963">Cytoplasm</keyword>
<dbReference type="CTD" id="84313"/>
<dbReference type="GeneID" id="105267839"/>
<protein>
    <recommendedName>
        <fullName evidence="3">Vacuolar protein-sorting-associated protein 25</fullName>
    </recommendedName>
    <alternativeName>
        <fullName evidence="7">ESCRT-II complex subunit VPS25</fullName>
    </alternativeName>
</protein>
<evidence type="ECO:0000256" key="4">
    <source>
        <dbReference type="ARBA" id="ARBA00022448"/>
    </source>
</evidence>
<dbReference type="OrthoDB" id="245150at2759"/>
<name>A0A0C9QFY4_9HYME</name>
<comment type="subcellular location">
    <subcellularLocation>
        <location evidence="1">Cytoplasm</location>
    </subcellularLocation>
</comment>
<keyword evidence="11" id="KW-1185">Reference proteome</keyword>
<evidence type="ECO:0000256" key="6">
    <source>
        <dbReference type="ARBA" id="ARBA00022927"/>
    </source>
</evidence>
<evidence type="ECO:0000256" key="7">
    <source>
        <dbReference type="ARBA" id="ARBA00030094"/>
    </source>
</evidence>
<dbReference type="EMBL" id="GBYB01002295">
    <property type="protein sequence ID" value="JAG72062.1"/>
    <property type="molecule type" value="Transcribed_RNA"/>
</dbReference>